<reference evidence="6 7" key="1">
    <citation type="submission" date="2017-08" db="EMBL/GenBank/DDBJ databases">
        <authorList>
            <person name="de Groot N.N."/>
        </authorList>
    </citation>
    <scope>NUCLEOTIDE SEQUENCE [LARGE SCALE GENOMIC DNA]</scope>
    <source>
        <strain evidence="6 7">JC85</strain>
    </source>
</reference>
<dbReference type="EMBL" id="OBQD01000028">
    <property type="protein sequence ID" value="SOC47280.1"/>
    <property type="molecule type" value="Genomic_DNA"/>
</dbReference>
<dbReference type="Gene3D" id="3.40.30.10">
    <property type="entry name" value="Glutaredoxin"/>
    <property type="match status" value="1"/>
</dbReference>
<dbReference type="PROSITE" id="PS00194">
    <property type="entry name" value="THIOREDOXIN_1"/>
    <property type="match status" value="1"/>
</dbReference>
<keyword evidence="4" id="KW-0812">Transmembrane</keyword>
<dbReference type="PROSITE" id="PS51352">
    <property type="entry name" value="THIOREDOXIN_2"/>
    <property type="match status" value="1"/>
</dbReference>
<evidence type="ECO:0000259" key="5">
    <source>
        <dbReference type="PROSITE" id="PS51352"/>
    </source>
</evidence>
<proteinExistence type="predicted"/>
<dbReference type="GO" id="GO:0005886">
    <property type="term" value="C:plasma membrane"/>
    <property type="evidence" value="ECO:0007669"/>
    <property type="project" value="InterPro"/>
</dbReference>
<dbReference type="InterPro" id="IPR050553">
    <property type="entry name" value="Thioredoxin_ResA/DsbE_sf"/>
</dbReference>
<feature type="transmembrane region" description="Helical" evidence="4">
    <location>
        <begin position="105"/>
        <end position="128"/>
    </location>
</feature>
<dbReference type="Pfam" id="PF08534">
    <property type="entry name" value="Redoxin"/>
    <property type="match status" value="1"/>
</dbReference>
<dbReference type="InterPro" id="IPR001640">
    <property type="entry name" value="Lgt"/>
</dbReference>
<keyword evidence="2" id="KW-0201">Cytochrome c-type biogenesis</keyword>
<dbReference type="InterPro" id="IPR036249">
    <property type="entry name" value="Thioredoxin-like_sf"/>
</dbReference>
<dbReference type="GO" id="GO:0017004">
    <property type="term" value="P:cytochrome complex assembly"/>
    <property type="evidence" value="ECO:0007669"/>
    <property type="project" value="UniProtKB-KW"/>
</dbReference>
<keyword evidence="3" id="KW-0676">Redox-active center</keyword>
<comment type="subcellular location">
    <subcellularLocation>
        <location evidence="1">Cell envelope</location>
    </subcellularLocation>
</comment>
<feature type="transmembrane region" description="Helical" evidence="4">
    <location>
        <begin position="43"/>
        <end position="61"/>
    </location>
</feature>
<feature type="domain" description="Thioredoxin" evidence="5">
    <location>
        <begin position="113"/>
        <end position="265"/>
    </location>
</feature>
<dbReference type="PANTHER" id="PTHR42852">
    <property type="entry name" value="THIOL:DISULFIDE INTERCHANGE PROTEIN DSBE"/>
    <property type="match status" value="1"/>
</dbReference>
<dbReference type="GO" id="GO:0042158">
    <property type="term" value="P:lipoprotein biosynthetic process"/>
    <property type="evidence" value="ECO:0007669"/>
    <property type="project" value="InterPro"/>
</dbReference>
<dbReference type="GO" id="GO:0008961">
    <property type="term" value="F:phosphatidylglycerol-prolipoprotein diacylglyceryl transferase activity"/>
    <property type="evidence" value="ECO:0007669"/>
    <property type="project" value="InterPro"/>
</dbReference>
<dbReference type="InterPro" id="IPR013766">
    <property type="entry name" value="Thioredoxin_domain"/>
</dbReference>
<dbReference type="GO" id="GO:0030313">
    <property type="term" value="C:cell envelope"/>
    <property type="evidence" value="ECO:0007669"/>
    <property type="project" value="UniProtKB-SubCell"/>
</dbReference>
<evidence type="ECO:0000256" key="1">
    <source>
        <dbReference type="ARBA" id="ARBA00004196"/>
    </source>
</evidence>
<dbReference type="AlphaFoldDB" id="A0A285UZN1"/>
<organism evidence="6 7">
    <name type="scientific">Rhizobium subbaraonis</name>
    <dbReference type="NCBI Taxonomy" id="908946"/>
    <lineage>
        <taxon>Bacteria</taxon>
        <taxon>Pseudomonadati</taxon>
        <taxon>Pseudomonadota</taxon>
        <taxon>Alphaproteobacteria</taxon>
        <taxon>Hyphomicrobiales</taxon>
        <taxon>Rhizobiaceae</taxon>
        <taxon>Rhizobium/Agrobacterium group</taxon>
        <taxon>Rhizobium</taxon>
    </lineage>
</organism>
<protein>
    <submittedName>
        <fullName evidence="6">Thiol-disulfide isomerase/thioredoxin</fullName>
    </submittedName>
</protein>
<dbReference type="RefSeq" id="WP_077549658.1">
    <property type="nucleotide sequence ID" value="NZ_OBQD01000028.1"/>
</dbReference>
<evidence type="ECO:0000313" key="6">
    <source>
        <dbReference type="EMBL" id="SOC47280.1"/>
    </source>
</evidence>
<dbReference type="PANTHER" id="PTHR42852:SF13">
    <property type="entry name" value="PROTEIN DIPZ"/>
    <property type="match status" value="1"/>
</dbReference>
<keyword evidence="7" id="KW-1185">Reference proteome</keyword>
<evidence type="ECO:0000313" key="7">
    <source>
        <dbReference type="Proteomes" id="UP000219167"/>
    </source>
</evidence>
<evidence type="ECO:0000256" key="4">
    <source>
        <dbReference type="SAM" id="Phobius"/>
    </source>
</evidence>
<dbReference type="InterPro" id="IPR013740">
    <property type="entry name" value="Redoxin"/>
</dbReference>
<name>A0A285UZN1_9HYPH</name>
<sequence length="271" mass="28699">MNAVSFGPFAFDAERFAAIVGMVVFLAAASVLAHRVDDRLGRWSSWTALVGLAAARLGHVLQHAGSFASEPWRILAVWQGGFSWSGGAAGVAVVLVLLFLKSRKLVGWAVASLAAGMVATAATLALTYSDPQLAPVTSSFRTLDGAERGIGANGRPTVLNLWATWCPPCRRELPMMAELAANMADVDFVFANQGEQAAKIADYLRSANLDLPQAVLDPQLLLSRHYSAVGLPATLFLAADGTLAGSHLGEISREVLAQKIQELKSEEGISE</sequence>
<dbReference type="Proteomes" id="UP000219167">
    <property type="component" value="Unassembled WGS sequence"/>
</dbReference>
<keyword evidence="6" id="KW-0413">Isomerase</keyword>
<keyword evidence="4" id="KW-0472">Membrane</keyword>
<keyword evidence="4" id="KW-1133">Transmembrane helix</keyword>
<evidence type="ECO:0000256" key="3">
    <source>
        <dbReference type="ARBA" id="ARBA00023284"/>
    </source>
</evidence>
<gene>
    <name evidence="6" type="ORF">SAMN05892877_12831</name>
</gene>
<dbReference type="GO" id="GO:0015036">
    <property type="term" value="F:disulfide oxidoreductase activity"/>
    <property type="evidence" value="ECO:0007669"/>
    <property type="project" value="UniProtKB-ARBA"/>
</dbReference>
<accession>A0A285UZN1</accession>
<dbReference type="OrthoDB" id="9799347at2"/>
<dbReference type="InterPro" id="IPR017937">
    <property type="entry name" value="Thioredoxin_CS"/>
</dbReference>
<dbReference type="Pfam" id="PF01790">
    <property type="entry name" value="LGT"/>
    <property type="match status" value="1"/>
</dbReference>
<feature type="transmembrane region" description="Helical" evidence="4">
    <location>
        <begin position="16"/>
        <end position="36"/>
    </location>
</feature>
<dbReference type="GO" id="GO:0016853">
    <property type="term" value="F:isomerase activity"/>
    <property type="evidence" value="ECO:0007669"/>
    <property type="project" value="UniProtKB-KW"/>
</dbReference>
<feature type="transmembrane region" description="Helical" evidence="4">
    <location>
        <begin position="81"/>
        <end position="100"/>
    </location>
</feature>
<dbReference type="SUPFAM" id="SSF52833">
    <property type="entry name" value="Thioredoxin-like"/>
    <property type="match status" value="1"/>
</dbReference>
<dbReference type="CDD" id="cd02966">
    <property type="entry name" value="TlpA_like_family"/>
    <property type="match status" value="1"/>
</dbReference>
<evidence type="ECO:0000256" key="2">
    <source>
        <dbReference type="ARBA" id="ARBA00022748"/>
    </source>
</evidence>